<feature type="transmembrane region" description="Helical" evidence="1">
    <location>
        <begin position="198"/>
        <end position="220"/>
    </location>
</feature>
<dbReference type="EMBL" id="AP021875">
    <property type="protein sequence ID" value="BBO78081.1"/>
    <property type="molecule type" value="Genomic_DNA"/>
</dbReference>
<feature type="transmembrane region" description="Helical" evidence="1">
    <location>
        <begin position="48"/>
        <end position="70"/>
    </location>
</feature>
<keyword evidence="4" id="KW-1185">Reference proteome</keyword>
<dbReference type="InterPro" id="IPR016174">
    <property type="entry name" value="Di-haem_cyt_TM"/>
</dbReference>
<feature type="transmembrane region" description="Helical" evidence="1">
    <location>
        <begin position="263"/>
        <end position="281"/>
    </location>
</feature>
<dbReference type="Proteomes" id="UP000427769">
    <property type="component" value="Chromosome"/>
</dbReference>
<feature type="transmembrane region" description="Helical" evidence="1">
    <location>
        <begin position="354"/>
        <end position="376"/>
    </location>
</feature>
<keyword evidence="1" id="KW-0472">Membrane</keyword>
<dbReference type="GO" id="GO:0009055">
    <property type="term" value="F:electron transfer activity"/>
    <property type="evidence" value="ECO:0007669"/>
    <property type="project" value="InterPro"/>
</dbReference>
<accession>A0A5K7ZE86</accession>
<dbReference type="GO" id="GO:0016491">
    <property type="term" value="F:oxidoreductase activity"/>
    <property type="evidence" value="ECO:0007669"/>
    <property type="project" value="InterPro"/>
</dbReference>
<dbReference type="KEGG" id="dwd:DSCW_54980"/>
<dbReference type="AlphaFoldDB" id="A0A5K7ZE86"/>
<dbReference type="SUPFAM" id="SSF81342">
    <property type="entry name" value="Transmembrane di-heme cytochromes"/>
    <property type="match status" value="1"/>
</dbReference>
<dbReference type="PROSITE" id="PS51002">
    <property type="entry name" value="CYTB_NTER"/>
    <property type="match status" value="1"/>
</dbReference>
<feature type="transmembrane region" description="Helical" evidence="1">
    <location>
        <begin position="391"/>
        <end position="409"/>
    </location>
</feature>
<keyword evidence="1" id="KW-0812">Transmembrane</keyword>
<feature type="transmembrane region" description="Helical" evidence="1">
    <location>
        <begin position="101"/>
        <end position="122"/>
    </location>
</feature>
<protein>
    <recommendedName>
        <fullName evidence="2">Cytochrome b/b6 N-terminal region profile domain-containing protein</fullName>
    </recommendedName>
</protein>
<keyword evidence="1" id="KW-1133">Transmembrane helix</keyword>
<sequence>MPQQAFKSILPASWRSQAGRRDSRFLLRNLALHFRPTTIPRETLHFSLTWGLGGMAATLIVLLLASGLLLKFAYEPTPVAAHASVQALISGTPYGKLVRNLHYWCAHLLVAVMFLHMLRVFCTGAFHRPRQFNWVVGLGLMTVVLGANFTGYLLPWDQLAYWAVTVSTGMLEYVPLVGAYLRETILSDGELGPRTLQLFYGLHTAVLPVVLMALMAYHFWRIRKAKGLVVLRPIDAPVDESVQENPARAPVVPDLLLRETATALVLIAAVLLLAALVDIPLGEPGNPGLSPNPTRAPWYFAGLQELLLHFHPVFAVFVIPLAVGFGLLSIPYLNYKTDTGGIWFASRKGRRTAGVAAAAALVAVPLLILADTWFAGAGSSPGGLAPALADGWFPTLVVLLAIGGYYAVIKITFHATKNETVQSVFILLATSYAILTITGVWFRGEGMALSLPW</sequence>
<gene>
    <name evidence="3" type="ORF">DSCW_54980</name>
</gene>
<dbReference type="InterPro" id="IPR027387">
    <property type="entry name" value="Cytb/b6-like_sf"/>
</dbReference>
<dbReference type="Pfam" id="PF00033">
    <property type="entry name" value="Cytochrome_B"/>
    <property type="match status" value="1"/>
</dbReference>
<evidence type="ECO:0000256" key="1">
    <source>
        <dbReference type="SAM" id="Phobius"/>
    </source>
</evidence>
<dbReference type="RefSeq" id="WP_155306753.1">
    <property type="nucleotide sequence ID" value="NZ_AP021875.1"/>
</dbReference>
<feature type="transmembrane region" description="Helical" evidence="1">
    <location>
        <begin position="134"/>
        <end position="154"/>
    </location>
</feature>
<dbReference type="Gene3D" id="1.20.810.10">
    <property type="entry name" value="Cytochrome Bc1 Complex, Chain C"/>
    <property type="match status" value="1"/>
</dbReference>
<proteinExistence type="predicted"/>
<organism evidence="3 4">
    <name type="scientific">Desulfosarcina widdelii</name>
    <dbReference type="NCBI Taxonomy" id="947919"/>
    <lineage>
        <taxon>Bacteria</taxon>
        <taxon>Pseudomonadati</taxon>
        <taxon>Thermodesulfobacteriota</taxon>
        <taxon>Desulfobacteria</taxon>
        <taxon>Desulfobacterales</taxon>
        <taxon>Desulfosarcinaceae</taxon>
        <taxon>Desulfosarcina</taxon>
    </lineage>
</organism>
<evidence type="ECO:0000313" key="3">
    <source>
        <dbReference type="EMBL" id="BBO78081.1"/>
    </source>
</evidence>
<feature type="domain" description="Cytochrome b/b6 N-terminal region profile" evidence="2">
    <location>
        <begin position="17"/>
        <end position="231"/>
    </location>
</feature>
<dbReference type="PANTHER" id="PTHR19271:SF16">
    <property type="entry name" value="CYTOCHROME B"/>
    <property type="match status" value="1"/>
</dbReference>
<evidence type="ECO:0000259" key="2">
    <source>
        <dbReference type="PROSITE" id="PS51002"/>
    </source>
</evidence>
<feature type="transmembrane region" description="Helical" evidence="1">
    <location>
        <begin position="313"/>
        <end position="333"/>
    </location>
</feature>
<dbReference type="GO" id="GO:0022904">
    <property type="term" value="P:respiratory electron transport chain"/>
    <property type="evidence" value="ECO:0007669"/>
    <property type="project" value="InterPro"/>
</dbReference>
<evidence type="ECO:0000313" key="4">
    <source>
        <dbReference type="Proteomes" id="UP000427769"/>
    </source>
</evidence>
<reference evidence="3 4" key="1">
    <citation type="submission" date="2019-11" db="EMBL/GenBank/DDBJ databases">
        <title>Comparative genomics of hydrocarbon-degrading Desulfosarcina strains.</title>
        <authorList>
            <person name="Watanabe M."/>
            <person name="Kojima H."/>
            <person name="Fukui M."/>
        </authorList>
    </citation>
    <scope>NUCLEOTIDE SEQUENCE [LARGE SCALE GENOMIC DNA]</scope>
    <source>
        <strain evidence="3 4">PP31</strain>
    </source>
</reference>
<dbReference type="GO" id="GO:0016020">
    <property type="term" value="C:membrane"/>
    <property type="evidence" value="ECO:0007669"/>
    <property type="project" value="InterPro"/>
</dbReference>
<feature type="transmembrane region" description="Helical" evidence="1">
    <location>
        <begin position="421"/>
        <end position="442"/>
    </location>
</feature>
<dbReference type="OrthoDB" id="9804503at2"/>
<dbReference type="InterPro" id="IPR005797">
    <property type="entry name" value="Cyt_b/b6_N"/>
</dbReference>
<name>A0A5K7ZE86_9BACT</name>
<dbReference type="PANTHER" id="PTHR19271">
    <property type="entry name" value="CYTOCHROME B"/>
    <property type="match status" value="1"/>
</dbReference>